<feature type="compositionally biased region" description="Polar residues" evidence="1">
    <location>
        <begin position="350"/>
        <end position="363"/>
    </location>
</feature>
<keyword evidence="5" id="KW-1185">Reference proteome</keyword>
<evidence type="ECO:0000313" key="4">
    <source>
        <dbReference type="EMBL" id="GIQ84368.1"/>
    </source>
</evidence>
<feature type="transmembrane region" description="Helical" evidence="2">
    <location>
        <begin position="22"/>
        <end position="45"/>
    </location>
</feature>
<keyword evidence="2" id="KW-1133">Transmembrane helix</keyword>
<organism evidence="4 5">
    <name type="scientific">Kipferlia bialata</name>
    <dbReference type="NCBI Taxonomy" id="797122"/>
    <lineage>
        <taxon>Eukaryota</taxon>
        <taxon>Metamonada</taxon>
        <taxon>Carpediemonas-like organisms</taxon>
        <taxon>Kipferlia</taxon>
    </lineage>
</organism>
<comment type="caution">
    <text evidence="4">The sequence shown here is derived from an EMBL/GenBank/DDBJ whole genome shotgun (WGS) entry which is preliminary data.</text>
</comment>
<feature type="region of interest" description="Disordered" evidence="1">
    <location>
        <begin position="308"/>
        <end position="369"/>
    </location>
</feature>
<proteinExistence type="predicted"/>
<accession>A0A9K3CXZ2</accession>
<keyword evidence="2" id="KW-0472">Membrane</keyword>
<dbReference type="Proteomes" id="UP000265618">
    <property type="component" value="Unassembled WGS sequence"/>
</dbReference>
<evidence type="ECO:0000256" key="2">
    <source>
        <dbReference type="SAM" id="Phobius"/>
    </source>
</evidence>
<keyword evidence="2" id="KW-0812">Transmembrane</keyword>
<sequence length="369" mass="38577">MPGLEALIDVCSLTRVVESLPATFWFIGWCTVTSTIVAITLSVSWSLARFGSSPYFSSVCRTMLRTMLLGVAGVCALWCLWRVMFPNDHPTCQGSQDITPVALRLWVALDTSVRAATVLSEGLLSDPDPHPSDVSCVVGYSDLFPPDALLSVTETLLIWGSVPQYQSIGIHMLLIGRTAECLVCVWLNVLWLLDWGPALSLCAALPSLVTLCRVLLVSPAALHASLPLLYLEVRQAVAGAPTASWVQVCVLGVNVGACLRAMGAAGVRVVSVAVGDAAPEVGGGVGYAVVRGVWASLVAMVTKGGKAAPHGPGDIPSLPTDSTHSDGGGEGDGDVGDVGDVGDALEDSLCDTSDTDTWSGIDQETTEED</sequence>
<protein>
    <submittedName>
        <fullName evidence="4">Uncharacterized protein</fullName>
    </submittedName>
</protein>
<reference evidence="4" key="1">
    <citation type="submission" date="2016-10" db="EMBL/GenBank/DDBJ databases">
        <authorList>
            <person name="Tanifuji G."/>
            <person name="Kume K."/>
            <person name="Nakayama T."/>
            <person name="Takabayashi S."/>
            <person name="Hashimoto T."/>
        </authorList>
    </citation>
    <scope>NUCLEOTIDE SEQUENCE</scope>
    <source>
        <strain evidence="4">NY0173</strain>
    </source>
</reference>
<dbReference type="EMBL" id="BDIP01000984">
    <property type="protein sequence ID" value="GIQ83272.1"/>
    <property type="molecule type" value="Genomic_DNA"/>
</dbReference>
<evidence type="ECO:0000313" key="3">
    <source>
        <dbReference type="EMBL" id="GIQ83272.1"/>
    </source>
</evidence>
<dbReference type="AlphaFoldDB" id="A0A9K3CXZ2"/>
<name>A0A9K3CXZ2_9EUKA</name>
<gene>
    <name evidence="3" type="ORF">KIPB_004565</name>
    <name evidence="4" type="ORF">KIPB_005844</name>
</gene>
<dbReference type="EMBL" id="BDIP01001421">
    <property type="protein sequence ID" value="GIQ84368.1"/>
    <property type="molecule type" value="Genomic_DNA"/>
</dbReference>
<reference evidence="4 5" key="2">
    <citation type="journal article" date="2018" name="PLoS ONE">
        <title>The draft genome of Kipferlia bialata reveals reductive genome evolution in fornicate parasites.</title>
        <authorList>
            <person name="Tanifuji G."/>
            <person name="Takabayashi S."/>
            <person name="Kume K."/>
            <person name="Takagi M."/>
            <person name="Nakayama T."/>
            <person name="Kamikawa R."/>
            <person name="Inagaki Y."/>
            <person name="Hashimoto T."/>
        </authorList>
    </citation>
    <scope>NUCLEOTIDE SEQUENCE [LARGE SCALE GENOMIC DNA]</scope>
    <source>
        <strain evidence="4">NY0173</strain>
    </source>
</reference>
<feature type="transmembrane region" description="Helical" evidence="2">
    <location>
        <begin position="66"/>
        <end position="85"/>
    </location>
</feature>
<evidence type="ECO:0000256" key="1">
    <source>
        <dbReference type="SAM" id="MobiDB-lite"/>
    </source>
</evidence>
<evidence type="ECO:0000313" key="5">
    <source>
        <dbReference type="Proteomes" id="UP000265618"/>
    </source>
</evidence>